<reference evidence="10" key="1">
    <citation type="journal article" date="2014" name="Front. Microbiol.">
        <title>High frequency of phylogenetically diverse reductive dehalogenase-homologous genes in deep subseafloor sedimentary metagenomes.</title>
        <authorList>
            <person name="Kawai M."/>
            <person name="Futagami T."/>
            <person name="Toyoda A."/>
            <person name="Takaki Y."/>
            <person name="Nishi S."/>
            <person name="Hori S."/>
            <person name="Arai W."/>
            <person name="Tsubouchi T."/>
            <person name="Morono Y."/>
            <person name="Uchiyama I."/>
            <person name="Ito T."/>
            <person name="Fujiyama A."/>
            <person name="Inagaki F."/>
            <person name="Takami H."/>
        </authorList>
    </citation>
    <scope>NUCLEOTIDE SEQUENCE</scope>
    <source>
        <strain evidence="10">Expedition CK06-06</strain>
    </source>
</reference>
<keyword evidence="6" id="KW-0482">Metalloprotease</keyword>
<evidence type="ECO:0000259" key="9">
    <source>
        <dbReference type="Pfam" id="PF16491"/>
    </source>
</evidence>
<comment type="cofactor">
    <cofactor evidence="1">
        <name>Zn(2+)</name>
        <dbReference type="ChEBI" id="CHEBI:29105"/>
    </cofactor>
</comment>
<evidence type="ECO:0000256" key="4">
    <source>
        <dbReference type="ARBA" id="ARBA00022801"/>
    </source>
</evidence>
<dbReference type="PANTHER" id="PTHR10120">
    <property type="entry name" value="CAAX PRENYL PROTEASE 1"/>
    <property type="match status" value="1"/>
</dbReference>
<keyword evidence="5" id="KW-0862">Zinc</keyword>
<feature type="domain" description="CAAX prenyl protease 1 N-terminal" evidence="9">
    <location>
        <begin position="4"/>
        <end position="167"/>
    </location>
</feature>
<evidence type="ECO:0008006" key="11">
    <source>
        <dbReference type="Google" id="ProtNLM"/>
    </source>
</evidence>
<feature type="transmembrane region" description="Helical" evidence="7">
    <location>
        <begin position="113"/>
        <end position="131"/>
    </location>
</feature>
<dbReference type="Pfam" id="PF01435">
    <property type="entry name" value="Peptidase_M48"/>
    <property type="match status" value="1"/>
</dbReference>
<dbReference type="Pfam" id="PF16491">
    <property type="entry name" value="Peptidase_M48_N"/>
    <property type="match status" value="1"/>
</dbReference>
<evidence type="ECO:0000256" key="1">
    <source>
        <dbReference type="ARBA" id="ARBA00001947"/>
    </source>
</evidence>
<evidence type="ECO:0000256" key="5">
    <source>
        <dbReference type="ARBA" id="ARBA00022833"/>
    </source>
</evidence>
<keyword evidence="2" id="KW-0645">Protease</keyword>
<dbReference type="Gene3D" id="3.30.2010.10">
    <property type="entry name" value="Metalloproteases ('zincins'), catalytic domain"/>
    <property type="match status" value="1"/>
</dbReference>
<evidence type="ECO:0000256" key="3">
    <source>
        <dbReference type="ARBA" id="ARBA00022723"/>
    </source>
</evidence>
<keyword evidence="3" id="KW-0479">Metal-binding</keyword>
<gene>
    <name evidence="10" type="ORF">S01H1_26408</name>
</gene>
<organism evidence="10">
    <name type="scientific">marine sediment metagenome</name>
    <dbReference type="NCBI Taxonomy" id="412755"/>
    <lineage>
        <taxon>unclassified sequences</taxon>
        <taxon>metagenomes</taxon>
        <taxon>ecological metagenomes</taxon>
    </lineage>
</organism>
<keyword evidence="7" id="KW-0812">Transmembrane</keyword>
<dbReference type="GO" id="GO:0006508">
    <property type="term" value="P:proteolysis"/>
    <property type="evidence" value="ECO:0007669"/>
    <property type="project" value="UniProtKB-KW"/>
</dbReference>
<feature type="transmembrane region" description="Helical" evidence="7">
    <location>
        <begin position="137"/>
        <end position="161"/>
    </location>
</feature>
<evidence type="ECO:0000256" key="6">
    <source>
        <dbReference type="ARBA" id="ARBA00023049"/>
    </source>
</evidence>
<feature type="transmembrane region" description="Helical" evidence="7">
    <location>
        <begin position="24"/>
        <end position="48"/>
    </location>
</feature>
<dbReference type="GO" id="GO:0046872">
    <property type="term" value="F:metal ion binding"/>
    <property type="evidence" value="ECO:0007669"/>
    <property type="project" value="UniProtKB-KW"/>
</dbReference>
<sequence length="254" mass="29694">MEKYNQIIDKEKQRQAKEYQKKKIIFKITGTALFLAYFLILIFSKLSFAIKGKILYFTDIQWQVIALYIFFTLTLYDLLSLPLEIYTSYTFEHKYHFCTQTLRDWFEDWLKSYILSLLLAIPVIEGIYWAIRTFSQNWYLVVSVFTVLLAVLLSHLSPILLTPLFFKLKKIEGDNELAQRLIKLCNKVNTKVKGVYEINFSSKTTKANAYLSGLGNTRRIVIADNLLKNFTLDEAEVVFAHELGHHVHKDVLKG</sequence>
<keyword evidence="4" id="KW-0378">Hydrolase</keyword>
<evidence type="ECO:0000256" key="2">
    <source>
        <dbReference type="ARBA" id="ARBA00022670"/>
    </source>
</evidence>
<keyword evidence="7" id="KW-1133">Transmembrane helix</keyword>
<feature type="domain" description="Peptidase M48" evidence="8">
    <location>
        <begin position="175"/>
        <end position="252"/>
    </location>
</feature>
<feature type="non-terminal residue" evidence="10">
    <location>
        <position position="254"/>
    </location>
</feature>
<proteinExistence type="predicted"/>
<dbReference type="GO" id="GO:0004222">
    <property type="term" value="F:metalloendopeptidase activity"/>
    <property type="evidence" value="ECO:0007669"/>
    <property type="project" value="InterPro"/>
</dbReference>
<feature type="transmembrane region" description="Helical" evidence="7">
    <location>
        <begin position="60"/>
        <end position="79"/>
    </location>
</feature>
<dbReference type="AlphaFoldDB" id="X0U8R1"/>
<dbReference type="EMBL" id="BARS01016006">
    <property type="protein sequence ID" value="GAF96752.1"/>
    <property type="molecule type" value="Genomic_DNA"/>
</dbReference>
<dbReference type="InterPro" id="IPR001915">
    <property type="entry name" value="Peptidase_M48"/>
</dbReference>
<comment type="caution">
    <text evidence="10">The sequence shown here is derived from an EMBL/GenBank/DDBJ whole genome shotgun (WGS) entry which is preliminary data.</text>
</comment>
<evidence type="ECO:0000256" key="7">
    <source>
        <dbReference type="SAM" id="Phobius"/>
    </source>
</evidence>
<keyword evidence="7" id="KW-0472">Membrane</keyword>
<evidence type="ECO:0000313" key="10">
    <source>
        <dbReference type="EMBL" id="GAF96752.1"/>
    </source>
</evidence>
<evidence type="ECO:0000259" key="8">
    <source>
        <dbReference type="Pfam" id="PF01435"/>
    </source>
</evidence>
<name>X0U8R1_9ZZZZ</name>
<accession>X0U8R1</accession>
<protein>
    <recommendedName>
        <fullName evidence="11">Peptidase M48 domain-containing protein</fullName>
    </recommendedName>
</protein>
<dbReference type="InterPro" id="IPR032456">
    <property type="entry name" value="Peptidase_M48_N"/>
</dbReference>